<evidence type="ECO:0000313" key="3">
    <source>
        <dbReference type="Proteomes" id="UP000178943"/>
    </source>
</evidence>
<comment type="caution">
    <text evidence="2">The sequence shown here is derived from an EMBL/GenBank/DDBJ whole genome shotgun (WGS) entry which is preliminary data.</text>
</comment>
<organism evidence="2 3">
    <name type="scientific">Candidatus Fischerbacteria bacterium RBG_13_37_8</name>
    <dbReference type="NCBI Taxonomy" id="1817863"/>
    <lineage>
        <taxon>Bacteria</taxon>
        <taxon>Candidatus Fischeribacteriota</taxon>
    </lineage>
</organism>
<dbReference type="SUPFAM" id="SSF52343">
    <property type="entry name" value="Ferredoxin reductase-like, C-terminal NADP-linked domain"/>
    <property type="match status" value="1"/>
</dbReference>
<dbReference type="Gene3D" id="3.40.50.80">
    <property type="entry name" value="Nucleotide-binding domain of ferredoxin-NADP reductase (FNR) module"/>
    <property type="match status" value="1"/>
</dbReference>
<evidence type="ECO:0000313" key="2">
    <source>
        <dbReference type="EMBL" id="OGF64889.1"/>
    </source>
</evidence>
<sequence length="83" mass="9376">MSFNTAPCKIVPTMTRLHDNEQSWNGETGHIVLPMMQKYIPDINLPHYYCAGPPAFVKAMENMLETSGIDSQNIHLDEFSGYS</sequence>
<dbReference type="InterPro" id="IPR039261">
    <property type="entry name" value="FNR_nucleotide-bd"/>
</dbReference>
<reference evidence="2 3" key="1">
    <citation type="journal article" date="2016" name="Nat. Commun.">
        <title>Thousands of microbial genomes shed light on interconnected biogeochemical processes in an aquifer system.</title>
        <authorList>
            <person name="Anantharaman K."/>
            <person name="Brown C.T."/>
            <person name="Hug L.A."/>
            <person name="Sharon I."/>
            <person name="Castelle C.J."/>
            <person name="Probst A.J."/>
            <person name="Thomas B.C."/>
            <person name="Singh A."/>
            <person name="Wilkins M.J."/>
            <person name="Karaoz U."/>
            <person name="Brodie E.L."/>
            <person name="Williams K.H."/>
            <person name="Hubbard S.S."/>
            <person name="Banfield J.F."/>
        </authorList>
    </citation>
    <scope>NUCLEOTIDE SEQUENCE [LARGE SCALE GENOMIC DNA]</scope>
</reference>
<gene>
    <name evidence="2" type="ORF">A2Y62_13295</name>
</gene>
<proteinExistence type="predicted"/>
<evidence type="ECO:0000259" key="1">
    <source>
        <dbReference type="Pfam" id="PF00175"/>
    </source>
</evidence>
<dbReference type="Pfam" id="PF00175">
    <property type="entry name" value="NAD_binding_1"/>
    <property type="match status" value="1"/>
</dbReference>
<protein>
    <recommendedName>
        <fullName evidence="1">Oxidoreductase FAD/NAD(P)-binding domain-containing protein</fullName>
    </recommendedName>
</protein>
<dbReference type="InterPro" id="IPR001433">
    <property type="entry name" value="OxRdtase_FAD/NAD-bd"/>
</dbReference>
<dbReference type="STRING" id="1817863.A2Y62_13295"/>
<feature type="domain" description="Oxidoreductase FAD/NAD(P)-binding" evidence="1">
    <location>
        <begin position="8"/>
        <end position="61"/>
    </location>
</feature>
<dbReference type="EMBL" id="MFGW01000127">
    <property type="protein sequence ID" value="OGF64889.1"/>
    <property type="molecule type" value="Genomic_DNA"/>
</dbReference>
<dbReference type="Proteomes" id="UP000178943">
    <property type="component" value="Unassembled WGS sequence"/>
</dbReference>
<name>A0A1F5VN98_9BACT</name>
<dbReference type="AlphaFoldDB" id="A0A1F5VN98"/>
<accession>A0A1F5VN98</accession>